<feature type="compositionally biased region" description="Basic and acidic residues" evidence="1">
    <location>
        <begin position="38"/>
        <end position="68"/>
    </location>
</feature>
<comment type="caution">
    <text evidence="2">The sequence shown here is derived from an EMBL/GenBank/DDBJ whole genome shotgun (WGS) entry which is preliminary data.</text>
</comment>
<feature type="region of interest" description="Disordered" evidence="1">
    <location>
        <begin position="117"/>
        <end position="137"/>
    </location>
</feature>
<dbReference type="EMBL" id="JAQQAF010000005">
    <property type="protein sequence ID" value="KAJ8484720.1"/>
    <property type="molecule type" value="Genomic_DNA"/>
</dbReference>
<evidence type="ECO:0000256" key="1">
    <source>
        <dbReference type="SAM" id="MobiDB-lite"/>
    </source>
</evidence>
<dbReference type="PANTHER" id="PTHR33738">
    <property type="entry name" value="EMB|CAB82975.1"/>
    <property type="match status" value="1"/>
</dbReference>
<protein>
    <submittedName>
        <fullName evidence="2">Uncharacterized protein</fullName>
    </submittedName>
</protein>
<dbReference type="Proteomes" id="UP001222027">
    <property type="component" value="Unassembled WGS sequence"/>
</dbReference>
<accession>A0AAV8PF08</accession>
<feature type="region of interest" description="Disordered" evidence="1">
    <location>
        <begin position="25"/>
        <end position="82"/>
    </location>
</feature>
<evidence type="ECO:0000313" key="2">
    <source>
        <dbReference type="EMBL" id="KAJ8484720.1"/>
    </source>
</evidence>
<dbReference type="PANTHER" id="PTHR33738:SF8">
    <property type="entry name" value="OS05G0454500 PROTEIN"/>
    <property type="match status" value="1"/>
</dbReference>
<name>A0AAV8PF08_ENSVE</name>
<proteinExistence type="predicted"/>
<sequence>MHLGSDSVRFGYRWVLRKEERRIKGAAAAAAAGGTASEDEKRKREIEGKEESMEGKKPPRSTSEELVLRKNASSSSLPPPPGYFSSIFPPASTVMSKGAPPPSDLYWTLNKNCRAGAQTANSPSGDADGRSQGTNDRDVKLLHPMESTESSCFGSSVHYGGRDFYVSPPPSIHASEASKSYKHEGRDLDAATRGDWWQGSLYY</sequence>
<gene>
    <name evidence="2" type="ORF">OPV22_017205</name>
</gene>
<feature type="compositionally biased region" description="Low complexity" evidence="1">
    <location>
        <begin position="25"/>
        <end position="36"/>
    </location>
</feature>
<organism evidence="2 3">
    <name type="scientific">Ensete ventricosum</name>
    <name type="common">Abyssinian banana</name>
    <name type="synonym">Musa ensete</name>
    <dbReference type="NCBI Taxonomy" id="4639"/>
    <lineage>
        <taxon>Eukaryota</taxon>
        <taxon>Viridiplantae</taxon>
        <taxon>Streptophyta</taxon>
        <taxon>Embryophyta</taxon>
        <taxon>Tracheophyta</taxon>
        <taxon>Spermatophyta</taxon>
        <taxon>Magnoliopsida</taxon>
        <taxon>Liliopsida</taxon>
        <taxon>Zingiberales</taxon>
        <taxon>Musaceae</taxon>
        <taxon>Ensete</taxon>
    </lineage>
</organism>
<evidence type="ECO:0000313" key="3">
    <source>
        <dbReference type="Proteomes" id="UP001222027"/>
    </source>
</evidence>
<dbReference type="AlphaFoldDB" id="A0AAV8PF08"/>
<keyword evidence="3" id="KW-1185">Reference proteome</keyword>
<reference evidence="2 3" key="1">
    <citation type="submission" date="2022-12" db="EMBL/GenBank/DDBJ databases">
        <title>Chromosome-scale assembly of the Ensete ventricosum genome.</title>
        <authorList>
            <person name="Dussert Y."/>
            <person name="Stocks J."/>
            <person name="Wendawek A."/>
            <person name="Woldeyes F."/>
            <person name="Nichols R.A."/>
            <person name="Borrell J.S."/>
        </authorList>
    </citation>
    <scope>NUCLEOTIDE SEQUENCE [LARGE SCALE GENOMIC DNA]</scope>
    <source>
        <strain evidence="3">cv. Maze</strain>
        <tissue evidence="2">Seeds</tissue>
    </source>
</reference>